<dbReference type="Pfam" id="PF02825">
    <property type="entry name" value="WWE"/>
    <property type="match status" value="1"/>
</dbReference>
<dbReference type="Pfam" id="PF00644">
    <property type="entry name" value="PARP"/>
    <property type="match status" value="1"/>
</dbReference>
<feature type="region of interest" description="Disordered" evidence="2">
    <location>
        <begin position="707"/>
        <end position="727"/>
    </location>
</feature>
<dbReference type="Pfam" id="PF00533">
    <property type="entry name" value="BRCT"/>
    <property type="match status" value="1"/>
</dbReference>
<dbReference type="Gene3D" id="3.90.228.10">
    <property type="match status" value="1"/>
</dbReference>
<dbReference type="EC" id="2.4.2.-" evidence="1"/>
<dbReference type="GO" id="GO:0006302">
    <property type="term" value="P:double-strand break repair"/>
    <property type="evidence" value="ECO:0007669"/>
    <property type="project" value="InterPro"/>
</dbReference>
<feature type="region of interest" description="Disordered" evidence="2">
    <location>
        <begin position="1"/>
        <end position="78"/>
    </location>
</feature>
<keyword evidence="1" id="KW-0520">NAD</keyword>
<organism evidence="6 7">
    <name type="scientific">Polysphondylium violaceum</name>
    <dbReference type="NCBI Taxonomy" id="133409"/>
    <lineage>
        <taxon>Eukaryota</taxon>
        <taxon>Amoebozoa</taxon>
        <taxon>Evosea</taxon>
        <taxon>Eumycetozoa</taxon>
        <taxon>Dictyostelia</taxon>
        <taxon>Dictyosteliales</taxon>
        <taxon>Dictyosteliaceae</taxon>
        <taxon>Polysphondylium</taxon>
    </lineage>
</organism>
<feature type="domain" description="WWE" evidence="4">
    <location>
        <begin position="165"/>
        <end position="239"/>
    </location>
</feature>
<feature type="compositionally biased region" description="Low complexity" evidence="2">
    <location>
        <begin position="17"/>
        <end position="37"/>
    </location>
</feature>
<dbReference type="PROSITE" id="PS50172">
    <property type="entry name" value="BRCT"/>
    <property type="match status" value="1"/>
</dbReference>
<feature type="domain" description="PARP catalytic" evidence="5">
    <location>
        <begin position="402"/>
        <end position="588"/>
    </location>
</feature>
<keyword evidence="1" id="KW-0808">Transferase</keyword>
<feature type="compositionally biased region" description="Acidic residues" evidence="2">
    <location>
        <begin position="712"/>
        <end position="721"/>
    </location>
</feature>
<dbReference type="PANTHER" id="PTHR21315:SF3">
    <property type="entry name" value="PARP DOMAIN-CONTAINING PROTEIN"/>
    <property type="match status" value="1"/>
</dbReference>
<dbReference type="InterPro" id="IPR012317">
    <property type="entry name" value="Poly(ADP-ribose)pol_cat_dom"/>
</dbReference>
<evidence type="ECO:0000259" key="5">
    <source>
        <dbReference type="PROSITE" id="PS51059"/>
    </source>
</evidence>
<dbReference type="PROSITE" id="PS51059">
    <property type="entry name" value="PARP_CATALYTIC"/>
    <property type="match status" value="1"/>
</dbReference>
<feature type="compositionally biased region" description="Polar residues" evidence="2">
    <location>
        <begin position="63"/>
        <end position="74"/>
    </location>
</feature>
<dbReference type="PROSITE" id="PS50918">
    <property type="entry name" value="WWE"/>
    <property type="match status" value="1"/>
</dbReference>
<dbReference type="Pfam" id="PF10283">
    <property type="entry name" value="zf-CCHH"/>
    <property type="match status" value="1"/>
</dbReference>
<dbReference type="SUPFAM" id="SSF56399">
    <property type="entry name" value="ADP-ribosylation"/>
    <property type="match status" value="1"/>
</dbReference>
<keyword evidence="1" id="KW-0328">Glycosyltransferase</keyword>
<dbReference type="PANTHER" id="PTHR21315">
    <property type="entry name" value="APRATAXIN AND PNK-LIKE FACTOR-RELATED"/>
    <property type="match status" value="1"/>
</dbReference>
<feature type="domain" description="BRCT" evidence="3">
    <location>
        <begin position="598"/>
        <end position="691"/>
    </location>
</feature>
<dbReference type="Gene3D" id="3.40.50.10190">
    <property type="entry name" value="BRCT domain"/>
    <property type="match status" value="1"/>
</dbReference>
<name>A0A8J4PWW9_9MYCE</name>
<dbReference type="InterPro" id="IPR019406">
    <property type="entry name" value="APLF_PBZ"/>
</dbReference>
<dbReference type="GO" id="GO:0003950">
    <property type="term" value="F:NAD+ poly-ADP-ribosyltransferase activity"/>
    <property type="evidence" value="ECO:0007669"/>
    <property type="project" value="UniProtKB-UniRule"/>
</dbReference>
<dbReference type="SUPFAM" id="SSF117839">
    <property type="entry name" value="WWE domain"/>
    <property type="match status" value="1"/>
</dbReference>
<sequence>MPPKRKAVTLDEPVVASTVTTTTTTVSSSTTISTSTTTPPPPIQSDGNDNSDNNDSENESDQDTPIATTVTTKVSGPKSKKSLNLDVIVCKEGNYLPKEIGLLVSWKHNDNDFDPALLPTIESEYQSFLSNPSPSSKVIISPTISVDFGKNTMIDLANNSSDGSNTTEVLKRCKYIPLWVWEKRRSEFTSFPLDVSDKIDIAFVAGKSKVGIDPERYINLSTYEQARFDNANKTRKVKRIFFNTTEISNPAWYFKDSILGWQELPDSVNIEARYQSILKSSDELNIKLTNGDIFSFFTFTITKDKTNPPVEIVVKRDVGNIAPLKKTFSQLSEEEIKKLVNSVLSGDKSIDSIQPNIAAAITGATTTTSTTTSKSSDSSLYLPGEEDIIKSDKPMKYVFYPSRHFDSSAADFHFRTAESQFYRLLKSSSSSYKVTKVEYVVNPKLLKLFNKKKEEFEKLKYSDCNPVFGFHGTDSKNIAPICTNNFSVPGTNGVKNKTDSGWYGAGIYFSEYPEYSIGYISDCNKILLCKVLLGKSFKCNGLIVGQKCQSGYTSHLSPDEKELVIFHPDQILPCYVVHYDGGKVKANSTAHVAAQAQPSSNLLSGLKIATSGTGFNLSAANIKTLVAKHGGASAASINAAGITHLITNATEVANNSKITALESTNTHIVNEEWLYDSITAGKIKNTIEYSFYLRQTNTRGAIKPIGLNEDGALPDDDDEQVDTTPPKPQCKYGAQCYRKNADHFKQFSHPFLIG</sequence>
<dbReference type="InterPro" id="IPR001357">
    <property type="entry name" value="BRCT_dom"/>
</dbReference>
<dbReference type="SUPFAM" id="SSF52113">
    <property type="entry name" value="BRCT domain"/>
    <property type="match status" value="1"/>
</dbReference>
<feature type="compositionally biased region" description="Acidic residues" evidence="2">
    <location>
        <begin position="52"/>
        <end position="62"/>
    </location>
</feature>
<gene>
    <name evidence="6" type="ORF">CYY_003952</name>
</gene>
<evidence type="ECO:0000259" key="4">
    <source>
        <dbReference type="PROSITE" id="PS50918"/>
    </source>
</evidence>
<dbReference type="InterPro" id="IPR039253">
    <property type="entry name" value="APLF"/>
</dbReference>
<reference evidence="6" key="1">
    <citation type="submission" date="2020-01" db="EMBL/GenBank/DDBJ databases">
        <title>Development of genomics and gene disruption for Polysphondylium violaceum indicates a role for the polyketide synthase stlB in stalk morphogenesis.</title>
        <authorList>
            <person name="Narita B."/>
            <person name="Kawabe Y."/>
            <person name="Kin K."/>
            <person name="Saito T."/>
            <person name="Gibbs R."/>
            <person name="Kuspa A."/>
            <person name="Muzny D."/>
            <person name="Queller D."/>
            <person name="Richards S."/>
            <person name="Strassman J."/>
            <person name="Sucgang R."/>
            <person name="Worley K."/>
            <person name="Schaap P."/>
        </authorList>
    </citation>
    <scope>NUCLEOTIDE SEQUENCE</scope>
    <source>
        <strain evidence="6">QSvi11</strain>
    </source>
</reference>
<evidence type="ECO:0000256" key="2">
    <source>
        <dbReference type="SAM" id="MobiDB-lite"/>
    </source>
</evidence>
<dbReference type="InterPro" id="IPR004170">
    <property type="entry name" value="WWE_dom"/>
</dbReference>
<dbReference type="GO" id="GO:0008408">
    <property type="term" value="F:3'-5' exonuclease activity"/>
    <property type="evidence" value="ECO:0007669"/>
    <property type="project" value="InterPro"/>
</dbReference>
<proteinExistence type="predicted"/>
<dbReference type="InterPro" id="IPR037197">
    <property type="entry name" value="WWE_dom_sf"/>
</dbReference>
<dbReference type="AlphaFoldDB" id="A0A8J4PWW9"/>
<dbReference type="SMART" id="SM00292">
    <property type="entry name" value="BRCT"/>
    <property type="match status" value="1"/>
</dbReference>
<dbReference type="Proteomes" id="UP000695562">
    <property type="component" value="Unassembled WGS sequence"/>
</dbReference>
<keyword evidence="7" id="KW-1185">Reference proteome</keyword>
<dbReference type="EMBL" id="AJWJ01000132">
    <property type="protein sequence ID" value="KAF2074720.1"/>
    <property type="molecule type" value="Genomic_DNA"/>
</dbReference>
<dbReference type="InterPro" id="IPR036420">
    <property type="entry name" value="BRCT_dom_sf"/>
</dbReference>
<accession>A0A8J4PWW9</accession>
<comment type="caution">
    <text evidence="6">The sequence shown here is derived from an EMBL/GenBank/DDBJ whole genome shotgun (WGS) entry which is preliminary data.</text>
</comment>
<evidence type="ECO:0000256" key="1">
    <source>
        <dbReference type="RuleBase" id="RU362114"/>
    </source>
</evidence>
<evidence type="ECO:0000259" key="3">
    <source>
        <dbReference type="PROSITE" id="PS50172"/>
    </source>
</evidence>
<protein>
    <recommendedName>
        <fullName evidence="1">Poly [ADP-ribose] polymerase</fullName>
        <shortName evidence="1">PARP</shortName>
        <ecNumber evidence="1">2.4.2.-</ecNumber>
    </recommendedName>
</protein>
<dbReference type="OrthoDB" id="10256774at2759"/>
<dbReference type="GO" id="GO:0003906">
    <property type="term" value="F:DNA-(apurinic or apyrimidinic site) endonuclease activity"/>
    <property type="evidence" value="ECO:0007669"/>
    <property type="project" value="InterPro"/>
</dbReference>
<evidence type="ECO:0000313" key="6">
    <source>
        <dbReference type="EMBL" id="KAF2074720.1"/>
    </source>
</evidence>
<evidence type="ECO:0000313" key="7">
    <source>
        <dbReference type="Proteomes" id="UP000695562"/>
    </source>
</evidence>